<keyword evidence="1 3" id="KW-0210">Decarboxylase</keyword>
<dbReference type="SUPFAM" id="SSF51556">
    <property type="entry name" value="Metallo-dependent hydrolases"/>
    <property type="match status" value="1"/>
</dbReference>
<dbReference type="AlphaFoldDB" id="A0A7R7XU04"/>
<keyword evidence="2 3" id="KW-0456">Lyase</keyword>
<name>A0A7R7XU04_9EURO</name>
<evidence type="ECO:0000259" key="4">
    <source>
        <dbReference type="Pfam" id="PF04909"/>
    </source>
</evidence>
<feature type="domain" description="Amidohydrolase-related" evidence="4">
    <location>
        <begin position="41"/>
        <end position="170"/>
    </location>
</feature>
<dbReference type="PANTHER" id="PTHR21240:SF31">
    <property type="entry name" value="AMIDOHYDROLASE FAMILY PROTEIN (AFU_ORTHOLOGUE AFUA_7G05840)"/>
    <property type="match status" value="1"/>
</dbReference>
<dbReference type="GO" id="GO:0005829">
    <property type="term" value="C:cytosol"/>
    <property type="evidence" value="ECO:0007669"/>
    <property type="project" value="TreeGrafter"/>
</dbReference>
<sequence>MSRSMIPKIALEEAFNLPGLSGESNQFTSPTGSEDLAANLVDIHDQRLKGMDENSVEYMVLSLTSPGPQNITDPVAAQGLAERANDYLADEICKNPNRFGGFGALSMHDPKSAALEARRAIKVLGFHGLLVNDFQSTGGDEEGAIFYDQPEWDVFWKEVEELDVPLYIHPRLTTPAVTKLFIAGRPWLRGSTYFFSVGKVAFS</sequence>
<keyword evidence="6" id="KW-1185">Reference proteome</keyword>
<evidence type="ECO:0000313" key="6">
    <source>
        <dbReference type="Proteomes" id="UP000654913"/>
    </source>
</evidence>
<dbReference type="PANTHER" id="PTHR21240">
    <property type="entry name" value="2-AMINO-3-CARBOXYLMUCONATE-6-SEMIALDEHYDE DECARBOXYLASE"/>
    <property type="match status" value="1"/>
</dbReference>
<dbReference type="OrthoDB" id="4299860at2759"/>
<dbReference type="InterPro" id="IPR032465">
    <property type="entry name" value="ACMSD"/>
</dbReference>
<dbReference type="Proteomes" id="UP000654913">
    <property type="component" value="Chromosome 5"/>
</dbReference>
<dbReference type="GO" id="GO:0016787">
    <property type="term" value="F:hydrolase activity"/>
    <property type="evidence" value="ECO:0007669"/>
    <property type="project" value="InterPro"/>
</dbReference>
<dbReference type="KEGG" id="apuu:APUU_51559A"/>
<dbReference type="EMBL" id="AP024447">
    <property type="protein sequence ID" value="BCS26848.1"/>
    <property type="molecule type" value="Genomic_DNA"/>
</dbReference>
<gene>
    <name evidence="5" type="ORF">APUU_51559A</name>
</gene>
<evidence type="ECO:0000313" key="5">
    <source>
        <dbReference type="EMBL" id="BCS26848.1"/>
    </source>
</evidence>
<accession>A0A7R7XU04</accession>
<evidence type="ECO:0000256" key="2">
    <source>
        <dbReference type="ARBA" id="ARBA00023239"/>
    </source>
</evidence>
<protein>
    <recommendedName>
        <fullName evidence="4">Amidohydrolase-related domain-containing protein</fullName>
    </recommendedName>
</protein>
<reference evidence="5" key="1">
    <citation type="submission" date="2021-01" db="EMBL/GenBank/DDBJ databases">
        <authorList>
            <consortium name="Aspergillus puulaauensis MK2 genome sequencing consortium"/>
            <person name="Kazuki M."/>
            <person name="Futagami T."/>
        </authorList>
    </citation>
    <scope>NUCLEOTIDE SEQUENCE</scope>
    <source>
        <strain evidence="5">MK2</strain>
    </source>
</reference>
<reference evidence="5" key="2">
    <citation type="submission" date="2021-02" db="EMBL/GenBank/DDBJ databases">
        <title>Aspergillus puulaauensis MK2 genome sequence.</title>
        <authorList>
            <person name="Futagami T."/>
            <person name="Mori K."/>
            <person name="Kadooka C."/>
            <person name="Tanaka T."/>
        </authorList>
    </citation>
    <scope>NUCLEOTIDE SEQUENCE</scope>
    <source>
        <strain evidence="5">MK2</strain>
    </source>
</reference>
<dbReference type="GeneID" id="64976853"/>
<dbReference type="GO" id="GO:0016831">
    <property type="term" value="F:carboxy-lyase activity"/>
    <property type="evidence" value="ECO:0007669"/>
    <property type="project" value="UniProtKB-KW"/>
</dbReference>
<dbReference type="RefSeq" id="XP_041559042.1">
    <property type="nucleotide sequence ID" value="XM_041706680.1"/>
</dbReference>
<evidence type="ECO:0000256" key="1">
    <source>
        <dbReference type="ARBA" id="ARBA00022793"/>
    </source>
</evidence>
<proteinExistence type="inferred from homology"/>
<dbReference type="InterPro" id="IPR032466">
    <property type="entry name" value="Metal_Hydrolase"/>
</dbReference>
<dbReference type="Gene3D" id="3.20.20.140">
    <property type="entry name" value="Metal-dependent hydrolases"/>
    <property type="match status" value="1"/>
</dbReference>
<comment type="similarity">
    <text evidence="3">Belongs to the metallo-dependent hydrolases superfamily.</text>
</comment>
<evidence type="ECO:0000256" key="3">
    <source>
        <dbReference type="RuleBase" id="RU366045"/>
    </source>
</evidence>
<organism evidence="5 6">
    <name type="scientific">Aspergillus puulaauensis</name>
    <dbReference type="NCBI Taxonomy" id="1220207"/>
    <lineage>
        <taxon>Eukaryota</taxon>
        <taxon>Fungi</taxon>
        <taxon>Dikarya</taxon>
        <taxon>Ascomycota</taxon>
        <taxon>Pezizomycotina</taxon>
        <taxon>Eurotiomycetes</taxon>
        <taxon>Eurotiomycetidae</taxon>
        <taxon>Eurotiales</taxon>
        <taxon>Aspergillaceae</taxon>
        <taxon>Aspergillus</taxon>
    </lineage>
</organism>
<dbReference type="GO" id="GO:0019748">
    <property type="term" value="P:secondary metabolic process"/>
    <property type="evidence" value="ECO:0007669"/>
    <property type="project" value="TreeGrafter"/>
</dbReference>
<dbReference type="Pfam" id="PF04909">
    <property type="entry name" value="Amidohydro_2"/>
    <property type="match status" value="1"/>
</dbReference>
<dbReference type="InterPro" id="IPR006680">
    <property type="entry name" value="Amidohydro-rel"/>
</dbReference>